<protein>
    <submittedName>
        <fullName evidence="1">Uncharacterized protein</fullName>
    </submittedName>
</protein>
<dbReference type="Proteomes" id="UP000216991">
    <property type="component" value="Unassembled WGS sequence"/>
</dbReference>
<gene>
    <name evidence="1" type="ORF">CHU93_02770</name>
</gene>
<comment type="caution">
    <text evidence="1">The sequence shown here is derived from an EMBL/GenBank/DDBJ whole genome shotgun (WGS) entry which is preliminary data.</text>
</comment>
<keyword evidence="2" id="KW-1185">Reference proteome</keyword>
<evidence type="ECO:0000313" key="2">
    <source>
        <dbReference type="Proteomes" id="UP000216991"/>
    </source>
</evidence>
<accession>A0A255YXH1</accession>
<evidence type="ECO:0000313" key="1">
    <source>
        <dbReference type="EMBL" id="OYQ33937.1"/>
    </source>
</evidence>
<dbReference type="EMBL" id="NOXT01000073">
    <property type="protein sequence ID" value="OYQ33937.1"/>
    <property type="molecule type" value="Genomic_DNA"/>
</dbReference>
<reference evidence="1 2" key="1">
    <citation type="submission" date="2017-07" db="EMBL/GenBank/DDBJ databases">
        <title>Sandarakinorhabdus cyanobacteriorum sp. nov., a novel bacterium isolated from cyanobacterial aggregates in a eutrophic lake.</title>
        <authorList>
            <person name="Cai H."/>
        </authorList>
    </citation>
    <scope>NUCLEOTIDE SEQUENCE [LARGE SCALE GENOMIC DNA]</scope>
    <source>
        <strain evidence="1 2">TH057</strain>
    </source>
</reference>
<dbReference type="AlphaFoldDB" id="A0A255YXH1"/>
<proteinExistence type="predicted"/>
<sequence length="185" mass="19911">MSTIHVPHPITFTAEAAIPAPFAAFKLVEALAPHLVADRFATIPGGLRLLDAGTDVIMNAAAAGLDNHDRNQVAEHVKRHQVSAIIITDTAVGLTATAWFLRRGQPHSMSGLRPWFHVDAEGLIFAASPANHGDRVEAFVVPPDKPAQPTTLMLPTADDLVRGIESAHVLIDMWRDILLVGRFSA</sequence>
<name>A0A255YXH1_9SPHN</name>
<dbReference type="RefSeq" id="WP_094472660.1">
    <property type="nucleotide sequence ID" value="NZ_NOXT01000073.1"/>
</dbReference>
<organism evidence="1 2">
    <name type="scientific">Sandarakinorhabdus cyanobacteriorum</name>
    <dbReference type="NCBI Taxonomy" id="1981098"/>
    <lineage>
        <taxon>Bacteria</taxon>
        <taxon>Pseudomonadati</taxon>
        <taxon>Pseudomonadota</taxon>
        <taxon>Alphaproteobacteria</taxon>
        <taxon>Sphingomonadales</taxon>
        <taxon>Sphingosinicellaceae</taxon>
        <taxon>Sandarakinorhabdus</taxon>
    </lineage>
</organism>